<name>A0A3Q8RPZ9_9FLAO</name>
<evidence type="ECO:0000313" key="2">
    <source>
        <dbReference type="EMBL" id="AZJ36516.1"/>
    </source>
</evidence>
<proteinExistence type="predicted"/>
<dbReference type="AlphaFoldDB" id="A0A3Q8RPZ9"/>
<protein>
    <submittedName>
        <fullName evidence="2">DUF1477 domain-containing protein</fullName>
    </submittedName>
</protein>
<dbReference type="EMBL" id="CP032548">
    <property type="protein sequence ID" value="AZJ36516.1"/>
    <property type="molecule type" value="Genomic_DNA"/>
</dbReference>
<keyword evidence="1" id="KW-0812">Transmembrane</keyword>
<dbReference type="Proteomes" id="UP000274593">
    <property type="component" value="Chromosome"/>
</dbReference>
<feature type="transmembrane region" description="Helical" evidence="1">
    <location>
        <begin position="13"/>
        <end position="35"/>
    </location>
</feature>
<gene>
    <name evidence="2" type="ORF">D6T69_13675</name>
</gene>
<reference evidence="2 3" key="1">
    <citation type="submission" date="2018-09" db="EMBL/GenBank/DDBJ databases">
        <title>Insights into the microbiota of Asian seabass (Lates calcarifer) with tenacibaculosis symptoms and description of sp. nov. Tenacibaculum singaporense.</title>
        <authorList>
            <person name="Miyake S."/>
            <person name="Soh M."/>
            <person name="Azman M.N."/>
            <person name="Ngoh S.Y."/>
            <person name="Orban L."/>
        </authorList>
    </citation>
    <scope>NUCLEOTIDE SEQUENCE [LARGE SCALE GENOMIC DNA]</scope>
    <source>
        <strain evidence="2 3">DSM 106434</strain>
    </source>
</reference>
<evidence type="ECO:0000256" key="1">
    <source>
        <dbReference type="SAM" id="Phobius"/>
    </source>
</evidence>
<sequence length="64" mass="7234">MFHVVTSTSALDALILTTTSLFVLKFSLNFLLYFCADTTPVTNSKKTLILNCLNVILSWIFKFL</sequence>
<accession>A0A3Q8RPZ9</accession>
<keyword evidence="3" id="KW-1185">Reference proteome</keyword>
<evidence type="ECO:0000313" key="3">
    <source>
        <dbReference type="Proteomes" id="UP000274593"/>
    </source>
</evidence>
<keyword evidence="1" id="KW-0472">Membrane</keyword>
<dbReference type="KEGG" id="tsig:D6T69_13675"/>
<organism evidence="2 3">
    <name type="scientific">Tenacibaculum singaporense</name>
    <dbReference type="NCBI Taxonomy" id="2358479"/>
    <lineage>
        <taxon>Bacteria</taxon>
        <taxon>Pseudomonadati</taxon>
        <taxon>Bacteroidota</taxon>
        <taxon>Flavobacteriia</taxon>
        <taxon>Flavobacteriales</taxon>
        <taxon>Flavobacteriaceae</taxon>
        <taxon>Tenacibaculum</taxon>
    </lineage>
</organism>
<keyword evidence="1" id="KW-1133">Transmembrane helix</keyword>